<dbReference type="AlphaFoldDB" id="A0A5B7G2V7"/>
<comment type="caution">
    <text evidence="2">The sequence shown here is derived from an EMBL/GenBank/DDBJ whole genome shotgun (WGS) entry which is preliminary data.</text>
</comment>
<protein>
    <submittedName>
        <fullName evidence="2">Uncharacterized protein</fullName>
    </submittedName>
</protein>
<accession>A0A5B7G2V7</accession>
<feature type="region of interest" description="Disordered" evidence="1">
    <location>
        <begin position="14"/>
        <end position="42"/>
    </location>
</feature>
<gene>
    <name evidence="2" type="ORF">E2C01_045587</name>
</gene>
<evidence type="ECO:0000313" key="2">
    <source>
        <dbReference type="EMBL" id="MPC51735.1"/>
    </source>
</evidence>
<sequence>MVLVTPAPRAAYPVARPGTGARPTLPIKTTLPSTSPASVSSRGAFCSRAQASGCSSMRHGQPRDDVDLRLNSGGARASAIPARLCAAVFLPQRILGE</sequence>
<evidence type="ECO:0000313" key="3">
    <source>
        <dbReference type="Proteomes" id="UP000324222"/>
    </source>
</evidence>
<name>A0A5B7G2V7_PORTR</name>
<keyword evidence="3" id="KW-1185">Reference proteome</keyword>
<dbReference type="Proteomes" id="UP000324222">
    <property type="component" value="Unassembled WGS sequence"/>
</dbReference>
<reference evidence="2 3" key="1">
    <citation type="submission" date="2019-05" db="EMBL/GenBank/DDBJ databases">
        <title>Another draft genome of Portunus trituberculatus and its Hox gene families provides insights of decapod evolution.</title>
        <authorList>
            <person name="Jeong J.-H."/>
            <person name="Song I."/>
            <person name="Kim S."/>
            <person name="Choi T."/>
            <person name="Kim D."/>
            <person name="Ryu S."/>
            <person name="Kim W."/>
        </authorList>
    </citation>
    <scope>NUCLEOTIDE SEQUENCE [LARGE SCALE GENOMIC DNA]</scope>
    <source>
        <tissue evidence="2">Muscle</tissue>
    </source>
</reference>
<evidence type="ECO:0000256" key="1">
    <source>
        <dbReference type="SAM" id="MobiDB-lite"/>
    </source>
</evidence>
<organism evidence="2 3">
    <name type="scientific">Portunus trituberculatus</name>
    <name type="common">Swimming crab</name>
    <name type="synonym">Neptunus trituberculatus</name>
    <dbReference type="NCBI Taxonomy" id="210409"/>
    <lineage>
        <taxon>Eukaryota</taxon>
        <taxon>Metazoa</taxon>
        <taxon>Ecdysozoa</taxon>
        <taxon>Arthropoda</taxon>
        <taxon>Crustacea</taxon>
        <taxon>Multicrustacea</taxon>
        <taxon>Malacostraca</taxon>
        <taxon>Eumalacostraca</taxon>
        <taxon>Eucarida</taxon>
        <taxon>Decapoda</taxon>
        <taxon>Pleocyemata</taxon>
        <taxon>Brachyura</taxon>
        <taxon>Eubrachyura</taxon>
        <taxon>Portunoidea</taxon>
        <taxon>Portunidae</taxon>
        <taxon>Portuninae</taxon>
        <taxon>Portunus</taxon>
    </lineage>
</organism>
<feature type="compositionally biased region" description="Polar residues" evidence="1">
    <location>
        <begin position="30"/>
        <end position="41"/>
    </location>
</feature>
<dbReference type="EMBL" id="VSRR010010373">
    <property type="protein sequence ID" value="MPC51735.1"/>
    <property type="molecule type" value="Genomic_DNA"/>
</dbReference>
<proteinExistence type="predicted"/>